<gene>
    <name evidence="1" type="ORF">QX233_17715</name>
</gene>
<evidence type="ECO:0000313" key="1">
    <source>
        <dbReference type="EMBL" id="MDN4014313.1"/>
    </source>
</evidence>
<protein>
    <submittedName>
        <fullName evidence="1">Uncharacterized protein</fullName>
    </submittedName>
</protein>
<name>A0AAJ1VL51_9FLAO</name>
<dbReference type="RefSeq" id="WP_214590457.1">
    <property type="nucleotide sequence ID" value="NZ_JAUHGV010000027.1"/>
</dbReference>
<evidence type="ECO:0000313" key="2">
    <source>
        <dbReference type="Proteomes" id="UP001225933"/>
    </source>
</evidence>
<dbReference type="AlphaFoldDB" id="A0AAJ1VL51"/>
<dbReference type="Proteomes" id="UP001225933">
    <property type="component" value="Unassembled WGS sequence"/>
</dbReference>
<proteinExistence type="predicted"/>
<comment type="caution">
    <text evidence="1">The sequence shown here is derived from an EMBL/GenBank/DDBJ whole genome shotgun (WGS) entry which is preliminary data.</text>
</comment>
<accession>A0AAJ1VL51</accession>
<organism evidence="1 2">
    <name type="scientific">Chryseobacterium gambrini</name>
    <dbReference type="NCBI Taxonomy" id="373672"/>
    <lineage>
        <taxon>Bacteria</taxon>
        <taxon>Pseudomonadati</taxon>
        <taxon>Bacteroidota</taxon>
        <taxon>Flavobacteriia</taxon>
        <taxon>Flavobacteriales</taxon>
        <taxon>Weeksellaceae</taxon>
        <taxon>Chryseobacterium group</taxon>
        <taxon>Chryseobacterium</taxon>
    </lineage>
</organism>
<dbReference type="EMBL" id="JAUHGV010000027">
    <property type="protein sequence ID" value="MDN4014313.1"/>
    <property type="molecule type" value="Genomic_DNA"/>
</dbReference>
<reference evidence="1" key="1">
    <citation type="submission" date="2023-06" db="EMBL/GenBank/DDBJ databases">
        <title>Two Chryseobacterium gambrini strains from China.</title>
        <authorList>
            <person name="Zeng J."/>
            <person name="Wu Y."/>
        </authorList>
    </citation>
    <scope>NUCLEOTIDE SEQUENCE</scope>
    <source>
        <strain evidence="1">SQ219</strain>
    </source>
</reference>
<sequence length="85" mass="9986">MENFETEEIIITECFKCGRRFENYFNASPCCTSIVVKVDENGNRTTITFLSSLSKPRYELFEEFSKHEDPYIMEETENNDVLAQL</sequence>